<dbReference type="Pfam" id="PF00994">
    <property type="entry name" value="MoCF_biosynth"/>
    <property type="match status" value="1"/>
</dbReference>
<name>A0ABS7TVJ6_9BACT</name>
<reference evidence="3" key="1">
    <citation type="submission" date="2021-08" db="EMBL/GenBank/DDBJ databases">
        <authorList>
            <person name="Stevens D.C."/>
        </authorList>
    </citation>
    <scope>NUCLEOTIDE SEQUENCE</scope>
    <source>
        <strain evidence="3">DSM 53165</strain>
    </source>
</reference>
<organism evidence="3 4">
    <name type="scientific">Nannocystis pusilla</name>
    <dbReference type="NCBI Taxonomy" id="889268"/>
    <lineage>
        <taxon>Bacteria</taxon>
        <taxon>Pseudomonadati</taxon>
        <taxon>Myxococcota</taxon>
        <taxon>Polyangia</taxon>
        <taxon>Nannocystales</taxon>
        <taxon>Nannocystaceae</taxon>
        <taxon>Nannocystis</taxon>
    </lineage>
</organism>
<dbReference type="EMBL" id="JAIRAU010000028">
    <property type="protein sequence ID" value="MBZ5712204.1"/>
    <property type="molecule type" value="Genomic_DNA"/>
</dbReference>
<dbReference type="PANTHER" id="PTHR13939:SF0">
    <property type="entry name" value="NMN AMIDOHYDROLASE-LIKE PROTEIN YFAY"/>
    <property type="match status" value="1"/>
</dbReference>
<evidence type="ECO:0000313" key="4">
    <source>
        <dbReference type="Proteomes" id="UP001139031"/>
    </source>
</evidence>
<dbReference type="SUPFAM" id="SSF142433">
    <property type="entry name" value="CinA-like"/>
    <property type="match status" value="1"/>
</dbReference>
<dbReference type="InterPro" id="IPR036425">
    <property type="entry name" value="MoaB/Mog-like_dom_sf"/>
</dbReference>
<dbReference type="InterPro" id="IPR050101">
    <property type="entry name" value="CinA"/>
</dbReference>
<evidence type="ECO:0000259" key="2">
    <source>
        <dbReference type="SMART" id="SM00852"/>
    </source>
</evidence>
<keyword evidence="4" id="KW-1185">Reference proteome</keyword>
<dbReference type="InterPro" id="IPR008136">
    <property type="entry name" value="CinA_C"/>
</dbReference>
<feature type="domain" description="MoaB/Mog" evidence="2">
    <location>
        <begin position="5"/>
        <end position="171"/>
    </location>
</feature>
<dbReference type="NCBIfam" id="TIGR00199">
    <property type="entry name" value="PncC_domain"/>
    <property type="match status" value="1"/>
</dbReference>
<dbReference type="Proteomes" id="UP001139031">
    <property type="component" value="Unassembled WGS sequence"/>
</dbReference>
<dbReference type="RefSeq" id="WP_224193963.1">
    <property type="nucleotide sequence ID" value="NZ_JAIRAU010000028.1"/>
</dbReference>
<dbReference type="PANTHER" id="PTHR13939">
    <property type="entry name" value="NICOTINAMIDE-NUCLEOTIDE AMIDOHYDROLASE PNCC"/>
    <property type="match status" value="1"/>
</dbReference>
<dbReference type="InterPro" id="IPR001453">
    <property type="entry name" value="MoaB/Mog_dom"/>
</dbReference>
<dbReference type="Pfam" id="PF02464">
    <property type="entry name" value="CinA"/>
    <property type="match status" value="1"/>
</dbReference>
<accession>A0ABS7TVJ6</accession>
<dbReference type="InterPro" id="IPR008135">
    <property type="entry name" value="Competence-induced_CinA"/>
</dbReference>
<dbReference type="CDD" id="cd00885">
    <property type="entry name" value="cinA"/>
    <property type="match status" value="1"/>
</dbReference>
<dbReference type="Gene3D" id="3.90.950.20">
    <property type="entry name" value="CinA-like"/>
    <property type="match status" value="1"/>
</dbReference>
<dbReference type="HAMAP" id="MF_00226_B">
    <property type="entry name" value="CinA_B"/>
    <property type="match status" value="1"/>
</dbReference>
<dbReference type="SUPFAM" id="SSF53218">
    <property type="entry name" value="Molybdenum cofactor biosynthesis proteins"/>
    <property type="match status" value="1"/>
</dbReference>
<evidence type="ECO:0000256" key="1">
    <source>
        <dbReference type="HAMAP-Rule" id="MF_00226"/>
    </source>
</evidence>
<dbReference type="PIRSF" id="PIRSF006728">
    <property type="entry name" value="CinA"/>
    <property type="match status" value="1"/>
</dbReference>
<proteinExistence type="inferred from homology"/>
<dbReference type="SMART" id="SM00852">
    <property type="entry name" value="MoCF_biosynth"/>
    <property type="match status" value="1"/>
</dbReference>
<sequence length="439" mass="45620">MPTAQILTIGDELLSGDTVNTNLAFLGERLRQLGFEVVRALSVRDRIPEIVAAIGEVSVDLCLVSGGLGPTSDDLTAEAVALAAGVPLVRDAASEAAIAAMFAAMGRPMPDINRKQADLPAGCDVLHNPIGTAPGFAVALPRGSYVACMPGVPREMKRMMTEQVEPRLRRRFALPDIPRRIYRLIGRGESAVAVEIEPILAAARARSPGLAAVYLHYRAATPQVLLILEGLAGEGGARATEEELRSFDAPFQAALRSSLYGIGEAELEVRVLDACRLAGLTLATAESCTGGQVAARLTAIAGASDVFQGGVVAYANAVKTAVLGVAEDTLQTHGAVSEPVARAMAEGARRALGADVAVAITGIAGPGGGTPEKPVGTVDFAVADAEGCMHKRVQLWGDRALIQHVAGIVALKLVWDRLVARGLARVGELDAGGISGERR</sequence>
<dbReference type="NCBIfam" id="TIGR00200">
    <property type="entry name" value="cinA_nterm"/>
    <property type="match status" value="1"/>
</dbReference>
<dbReference type="InterPro" id="IPR036653">
    <property type="entry name" value="CinA-like_C"/>
</dbReference>
<comment type="caution">
    <text evidence="3">The sequence shown here is derived from an EMBL/GenBank/DDBJ whole genome shotgun (WGS) entry which is preliminary data.</text>
</comment>
<comment type="similarity">
    <text evidence="1">Belongs to the CinA family.</text>
</comment>
<protein>
    <recommendedName>
        <fullName evidence="1">CinA-like protein</fullName>
    </recommendedName>
</protein>
<evidence type="ECO:0000313" key="3">
    <source>
        <dbReference type="EMBL" id="MBZ5712204.1"/>
    </source>
</evidence>
<gene>
    <name evidence="3" type="ORF">K7C98_23430</name>
</gene>
<dbReference type="Gene3D" id="3.40.980.10">
    <property type="entry name" value="MoaB/Mog-like domain"/>
    <property type="match status" value="1"/>
</dbReference>